<dbReference type="RefSeq" id="WP_016194537.1">
    <property type="nucleotide sequence ID" value="NZ_AQPN01000049.1"/>
</dbReference>
<dbReference type="InterPro" id="IPR039426">
    <property type="entry name" value="TonB-dep_rcpt-like"/>
</dbReference>
<dbReference type="InterPro" id="IPR012910">
    <property type="entry name" value="Plug_dom"/>
</dbReference>
<dbReference type="InterPro" id="IPR023996">
    <property type="entry name" value="TonB-dep_OMP_SusC/RagA"/>
</dbReference>
<organism evidence="10 11">
    <name type="scientific">Arcticibacter svalbardensis MN12-7</name>
    <dbReference type="NCBI Taxonomy" id="1150600"/>
    <lineage>
        <taxon>Bacteria</taxon>
        <taxon>Pseudomonadati</taxon>
        <taxon>Bacteroidota</taxon>
        <taxon>Sphingobacteriia</taxon>
        <taxon>Sphingobacteriales</taxon>
        <taxon>Sphingobacteriaceae</taxon>
        <taxon>Arcticibacter</taxon>
    </lineage>
</organism>
<comment type="similarity">
    <text evidence="7">Belongs to the TonB-dependent receptor family.</text>
</comment>
<keyword evidence="11" id="KW-1185">Reference proteome</keyword>
<evidence type="ECO:0000256" key="3">
    <source>
        <dbReference type="ARBA" id="ARBA00022452"/>
    </source>
</evidence>
<keyword evidence="2 7" id="KW-0813">Transport</keyword>
<evidence type="ECO:0000259" key="9">
    <source>
        <dbReference type="Pfam" id="PF07715"/>
    </source>
</evidence>
<dbReference type="InterPro" id="IPR023997">
    <property type="entry name" value="TonB-dep_OMP_SusC/RagA_CS"/>
</dbReference>
<dbReference type="Gene3D" id="2.40.170.20">
    <property type="entry name" value="TonB-dependent receptor, beta-barrel domain"/>
    <property type="match status" value="1"/>
</dbReference>
<evidence type="ECO:0000256" key="4">
    <source>
        <dbReference type="ARBA" id="ARBA00022692"/>
    </source>
</evidence>
<evidence type="ECO:0000256" key="5">
    <source>
        <dbReference type="ARBA" id="ARBA00023136"/>
    </source>
</evidence>
<reference evidence="10 11" key="1">
    <citation type="journal article" date="2013" name="Genome Announc.">
        <title>Draft Genome Sequence of Arcticibacter svalbardensis Strain MN12-7T, a Member of the Family Sphingobacteriaceae Isolated from an Arctic Soil Sample.</title>
        <authorList>
            <person name="Shivaji S."/>
            <person name="Ara S."/>
            <person name="Prasad S."/>
            <person name="Manasa B.P."/>
            <person name="Begum Z."/>
            <person name="Singh A."/>
            <person name="Kumar Pinnaka A."/>
        </authorList>
    </citation>
    <scope>NUCLEOTIDE SEQUENCE [LARGE SCALE GENOMIC DNA]</scope>
    <source>
        <strain evidence="10 11">MN12-7</strain>
    </source>
</reference>
<keyword evidence="5 7" id="KW-0472">Membrane</keyword>
<evidence type="ECO:0000256" key="8">
    <source>
        <dbReference type="SAM" id="SignalP"/>
    </source>
</evidence>
<dbReference type="PATRIC" id="fig|1150600.3.peg.1273"/>
<proteinExistence type="inferred from homology"/>
<evidence type="ECO:0000256" key="1">
    <source>
        <dbReference type="ARBA" id="ARBA00004571"/>
    </source>
</evidence>
<dbReference type="NCBIfam" id="TIGR04056">
    <property type="entry name" value="OMP_RagA_SusC"/>
    <property type="match status" value="1"/>
</dbReference>
<comment type="caution">
    <text evidence="10">The sequence shown here is derived from an EMBL/GenBank/DDBJ whole genome shotgun (WGS) entry which is preliminary data.</text>
</comment>
<protein>
    <submittedName>
        <fullName evidence="10">TonB-dependent receptor</fullName>
    </submittedName>
</protein>
<sequence length="1209" mass="135166">MNETLYKKNKHRWRTLLFLFAIVFTGATVHAERNPKDNKSITRLEDFIHNLEKQYKVSFVYDASQLSKEKKINVDQNAAPLEKALSQLPENGISYKIIEDKIILKAQAMTATSKVIRVSGVVKIHTKTGTETTPGVYIREKGAKNGTASGMNGEYSITVGDGATLVFTMIGFKSVEVVVGGRSTINVTLEEDVNALSEVIVTGYQNIDRRKFTGAATTIKASESRREGINDVSRMLEGRVAGVSLQNVSGTFGAAPKIRIRGATSITGDNKPLWVVDNVIIEDVINISNEQLSTGDPNTLIGSSVAGLNPDDIESFQILKDAAATALYGARAMNGVIVITTKRGKIGKPLVSYTANFSSYLKPSYNTFDIMNSHDQMSIYAELDRKGWLNYSDVSRSENGGVFLKMADLITQYNESEGAFGLQNTTEAKKGFLERYASANTDWFDVLFKNSFMQEHSLSVSSGTEKSQLYVSTSYLQDNGWTIGDHVKRFTGNVRADFNVSDKISFGLITQGSIRDQRAPGSVGRVSNAVTGKYDRDFDINPFSYAINTSRTMTPYDENGNLEYFQRNYAPFNIINELDNNTLDLSMIDLKLQGDFSYKIFKGFKYNLLGAVRYAKTDQDHEVRENSNMPMAYRAAGDATIRERNRFLYRDPNNPEAEPVVVLPYGGFYNTNQDNLTSYLLRNSLEWGTTINSLHSIRLLGVQEMRYADRQNKNFDGYGYQFDKGGIPFIDPNIIKKGVENSLSYYGAQKYFDRFLAYMANASYSYDNKYNFSTTLRYDGSNLMGEDRSARWLPTWNVSGSWNVDGEEFMKKQSMINRLTIRSSYGLTANLGNAKNSSLLLKNSISLRPYLTDQESIISIDQLQNSELTWEKQYKFNAGFDIAFFDERLTLTADYYNHQSFDLISPIRTSAIGGQYEKSANYADMKSNGVEVTLGGGIIKKKELDLRTQVTFGYNKGVITNLKNNPQIWDMVTADGGPKEGYPYRGLFSIQFVGLNPADGSPTFINEKGEESNNVYLQSDQTQYLKYEGAIDPTVNGGWFNSIRFKNVSLSALITFSAGNKIRLASAFKSSLYNDQPSYNDLDAMPKAFLNRWMLPGDEAITNVPSILDVTTQYRLQSAYPYNNYNYSTERVADGGFVRMKQVSLSYLLPQKQMSKIGFNNASVSVVGNNLFLIYSDSQLNGQDPEFYGAGGVALPMPRQFTLSLKVGI</sequence>
<dbReference type="eggNOG" id="COG4206">
    <property type="taxonomic scope" value="Bacteria"/>
</dbReference>
<keyword evidence="4 7" id="KW-0812">Transmembrane</keyword>
<dbReference type="PROSITE" id="PS52016">
    <property type="entry name" value="TONB_DEPENDENT_REC_3"/>
    <property type="match status" value="1"/>
</dbReference>
<dbReference type="InterPro" id="IPR037066">
    <property type="entry name" value="Plug_dom_sf"/>
</dbReference>
<dbReference type="SUPFAM" id="SSF49464">
    <property type="entry name" value="Carboxypeptidase regulatory domain-like"/>
    <property type="match status" value="1"/>
</dbReference>
<comment type="subcellular location">
    <subcellularLocation>
        <location evidence="1 7">Cell outer membrane</location>
        <topology evidence="1 7">Multi-pass membrane protein</topology>
    </subcellularLocation>
</comment>
<dbReference type="InterPro" id="IPR036942">
    <property type="entry name" value="Beta-barrel_TonB_sf"/>
</dbReference>
<dbReference type="Gene3D" id="3.55.50.30">
    <property type="match status" value="1"/>
</dbReference>
<evidence type="ECO:0000313" key="11">
    <source>
        <dbReference type="Proteomes" id="UP000014174"/>
    </source>
</evidence>
<evidence type="ECO:0000313" key="10">
    <source>
        <dbReference type="EMBL" id="EOR95477.1"/>
    </source>
</evidence>
<keyword evidence="6 7" id="KW-0998">Cell outer membrane</keyword>
<dbReference type="OrthoDB" id="9768177at2"/>
<accession>R9GUE2</accession>
<dbReference type="STRING" id="1150600.ADIARSV_1296"/>
<feature type="domain" description="TonB-dependent receptor plug" evidence="9">
    <location>
        <begin position="209"/>
        <end position="336"/>
    </location>
</feature>
<dbReference type="NCBIfam" id="TIGR04057">
    <property type="entry name" value="SusC_RagA_signa"/>
    <property type="match status" value="1"/>
</dbReference>
<gene>
    <name evidence="10" type="ORF">ADIARSV_1296</name>
</gene>
<feature type="signal peptide" evidence="8">
    <location>
        <begin position="1"/>
        <end position="31"/>
    </location>
</feature>
<name>R9GUE2_9SPHI</name>
<evidence type="ECO:0000256" key="6">
    <source>
        <dbReference type="ARBA" id="ARBA00023237"/>
    </source>
</evidence>
<keyword evidence="10" id="KW-0675">Receptor</keyword>
<dbReference type="Proteomes" id="UP000014174">
    <property type="component" value="Unassembled WGS sequence"/>
</dbReference>
<evidence type="ECO:0000256" key="2">
    <source>
        <dbReference type="ARBA" id="ARBA00022448"/>
    </source>
</evidence>
<dbReference type="SUPFAM" id="SSF56935">
    <property type="entry name" value="Porins"/>
    <property type="match status" value="1"/>
</dbReference>
<evidence type="ECO:0000256" key="7">
    <source>
        <dbReference type="PROSITE-ProRule" id="PRU01360"/>
    </source>
</evidence>
<keyword evidence="8" id="KW-0732">Signal</keyword>
<dbReference type="EMBL" id="AQPN01000049">
    <property type="protein sequence ID" value="EOR95477.1"/>
    <property type="molecule type" value="Genomic_DNA"/>
</dbReference>
<feature type="chain" id="PRO_5005374159" evidence="8">
    <location>
        <begin position="32"/>
        <end position="1209"/>
    </location>
</feature>
<keyword evidence="3 7" id="KW-1134">Transmembrane beta strand</keyword>
<dbReference type="Gene3D" id="2.170.130.10">
    <property type="entry name" value="TonB-dependent receptor, plug domain"/>
    <property type="match status" value="1"/>
</dbReference>
<dbReference type="InterPro" id="IPR008969">
    <property type="entry name" value="CarboxyPept-like_regulatory"/>
</dbReference>
<dbReference type="AlphaFoldDB" id="R9GUE2"/>
<dbReference type="Pfam" id="PF07715">
    <property type="entry name" value="Plug"/>
    <property type="match status" value="1"/>
</dbReference>
<dbReference type="Pfam" id="PF13715">
    <property type="entry name" value="CarbopepD_reg_2"/>
    <property type="match status" value="1"/>
</dbReference>
<dbReference type="GO" id="GO:0009279">
    <property type="term" value="C:cell outer membrane"/>
    <property type="evidence" value="ECO:0007669"/>
    <property type="project" value="UniProtKB-SubCell"/>
</dbReference>